<dbReference type="SUPFAM" id="SSF51261">
    <property type="entry name" value="Duplicated hybrid motif"/>
    <property type="match status" value="1"/>
</dbReference>
<feature type="domain" description="M23ase beta-sheet core" evidence="10">
    <location>
        <begin position="281"/>
        <end position="378"/>
    </location>
</feature>
<dbReference type="Pfam" id="PF19425">
    <property type="entry name" value="Csd3_N2"/>
    <property type="match status" value="1"/>
</dbReference>
<feature type="domain" description="Csd3-like second N-terminal" evidence="11">
    <location>
        <begin position="151"/>
        <end position="269"/>
    </location>
</feature>
<accession>A0A7C4GHM8</accession>
<evidence type="ECO:0000256" key="3">
    <source>
        <dbReference type="ARBA" id="ARBA00022670"/>
    </source>
</evidence>
<dbReference type="InterPro" id="IPR016047">
    <property type="entry name" value="M23ase_b-sheet_dom"/>
</dbReference>
<feature type="transmembrane region" description="Helical" evidence="9">
    <location>
        <begin position="17"/>
        <end position="38"/>
    </location>
</feature>
<evidence type="ECO:0000256" key="4">
    <source>
        <dbReference type="ARBA" id="ARBA00022723"/>
    </source>
</evidence>
<keyword evidence="4" id="KW-0479">Metal-binding</keyword>
<dbReference type="Gene3D" id="3.10.450.350">
    <property type="match status" value="1"/>
</dbReference>
<sequence length="417" mass="45509">MNEPVTVGETARPRRGWIAPAVAGVVLVGGVLLLVLTLSRPRPRCGPPVPHPDSTSFGGSALRGKDVLATVLSRWCLSPKRIDSVYAALGKTDFGFRSMKPGDSVTFEYRGLKLAALEYRKDPVTGYRVEFDSSGAARATKFTRPVDTVRAVVRGRVEGSLWNTLVESGERPSLVVKFAEILSYEIDFLTETNDGDSFEILVDKYFVDSVFWREGRVHAVRYKGRVGDFAGFYFRTPSGHWDYYNEKGQSLRKTVLRSPLTFANVTSHFGMRVHPISRVYRMHQGVDYGAPTGTPVAAIADGTVTRAGWNNGWGNFVEVRHAGGLVSGYGHLSRYGPGIKAGRSVRQGQTVGYVGSTGVSTGPHLHFQIKQNGKFVNPLKVIPPRAEPVPAKLMPDFKAAVAAFRAELAAPPADSAR</sequence>
<keyword evidence="6" id="KW-0378">Hydrolase</keyword>
<dbReference type="EMBL" id="DSUT01000186">
    <property type="protein sequence ID" value="HGK29040.1"/>
    <property type="molecule type" value="Genomic_DNA"/>
</dbReference>
<name>A0A7C4GHM8_UNCW3</name>
<dbReference type="AlphaFoldDB" id="A0A7C4GHM8"/>
<keyword evidence="9" id="KW-1133">Transmembrane helix</keyword>
<dbReference type="GO" id="GO:0046872">
    <property type="term" value="F:metal ion binding"/>
    <property type="evidence" value="ECO:0007669"/>
    <property type="project" value="UniProtKB-KW"/>
</dbReference>
<dbReference type="GO" id="GO:0006508">
    <property type="term" value="P:proteolysis"/>
    <property type="evidence" value="ECO:0007669"/>
    <property type="project" value="UniProtKB-KW"/>
</dbReference>
<organism evidence="12">
    <name type="scientific">candidate division WOR-3 bacterium</name>
    <dbReference type="NCBI Taxonomy" id="2052148"/>
    <lineage>
        <taxon>Bacteria</taxon>
        <taxon>Bacteria division WOR-3</taxon>
    </lineage>
</organism>
<evidence type="ECO:0000256" key="9">
    <source>
        <dbReference type="SAM" id="Phobius"/>
    </source>
</evidence>
<dbReference type="Gene3D" id="2.70.70.10">
    <property type="entry name" value="Glucose Permease (Domain IIA)"/>
    <property type="match status" value="1"/>
</dbReference>
<keyword evidence="8" id="KW-0482">Metalloprotease</keyword>
<evidence type="ECO:0000259" key="11">
    <source>
        <dbReference type="Pfam" id="PF19425"/>
    </source>
</evidence>
<evidence type="ECO:0000313" key="12">
    <source>
        <dbReference type="EMBL" id="HGK29040.1"/>
    </source>
</evidence>
<keyword evidence="9" id="KW-0812">Transmembrane</keyword>
<evidence type="ECO:0000256" key="2">
    <source>
        <dbReference type="ARBA" id="ARBA00004196"/>
    </source>
</evidence>
<keyword evidence="3" id="KW-0645">Protease</keyword>
<evidence type="ECO:0000259" key="10">
    <source>
        <dbReference type="Pfam" id="PF01551"/>
    </source>
</evidence>
<dbReference type="CDD" id="cd12797">
    <property type="entry name" value="M23_peptidase"/>
    <property type="match status" value="1"/>
</dbReference>
<comment type="subcellular location">
    <subcellularLocation>
        <location evidence="2">Cell envelope</location>
    </subcellularLocation>
</comment>
<comment type="caution">
    <text evidence="12">The sequence shown here is derived from an EMBL/GenBank/DDBJ whole genome shotgun (WGS) entry which is preliminary data.</text>
</comment>
<evidence type="ECO:0000256" key="8">
    <source>
        <dbReference type="ARBA" id="ARBA00023049"/>
    </source>
</evidence>
<dbReference type="Pfam" id="PF01551">
    <property type="entry name" value="Peptidase_M23"/>
    <property type="match status" value="1"/>
</dbReference>
<evidence type="ECO:0000256" key="5">
    <source>
        <dbReference type="ARBA" id="ARBA00022729"/>
    </source>
</evidence>
<keyword evidence="9" id="KW-0472">Membrane</keyword>
<dbReference type="GO" id="GO:0004222">
    <property type="term" value="F:metalloendopeptidase activity"/>
    <property type="evidence" value="ECO:0007669"/>
    <property type="project" value="TreeGrafter"/>
</dbReference>
<evidence type="ECO:0000256" key="7">
    <source>
        <dbReference type="ARBA" id="ARBA00022833"/>
    </source>
</evidence>
<gene>
    <name evidence="12" type="ORF">ENS41_08875</name>
</gene>
<comment type="cofactor">
    <cofactor evidence="1">
        <name>Zn(2+)</name>
        <dbReference type="ChEBI" id="CHEBI:29105"/>
    </cofactor>
</comment>
<proteinExistence type="predicted"/>
<evidence type="ECO:0000256" key="1">
    <source>
        <dbReference type="ARBA" id="ARBA00001947"/>
    </source>
</evidence>
<dbReference type="GO" id="GO:0030313">
    <property type="term" value="C:cell envelope"/>
    <property type="evidence" value="ECO:0007669"/>
    <property type="project" value="UniProtKB-SubCell"/>
</dbReference>
<dbReference type="InterPro" id="IPR011055">
    <property type="entry name" value="Dup_hybrid_motif"/>
</dbReference>
<keyword evidence="5" id="KW-0732">Signal</keyword>
<protein>
    <submittedName>
        <fullName evidence="12">M23 family metallopeptidase</fullName>
    </submittedName>
</protein>
<dbReference type="PANTHER" id="PTHR21666:SF289">
    <property type="entry name" value="L-ALA--D-GLU ENDOPEPTIDASE"/>
    <property type="match status" value="1"/>
</dbReference>
<dbReference type="InterPro" id="IPR050570">
    <property type="entry name" value="Cell_wall_metabolism_enzyme"/>
</dbReference>
<reference evidence="12" key="1">
    <citation type="journal article" date="2020" name="mSystems">
        <title>Genome- and Community-Level Interaction Insights into Carbon Utilization and Element Cycling Functions of Hydrothermarchaeota in Hydrothermal Sediment.</title>
        <authorList>
            <person name="Zhou Z."/>
            <person name="Liu Y."/>
            <person name="Xu W."/>
            <person name="Pan J."/>
            <person name="Luo Z.H."/>
            <person name="Li M."/>
        </authorList>
    </citation>
    <scope>NUCLEOTIDE SEQUENCE [LARGE SCALE GENOMIC DNA]</scope>
    <source>
        <strain evidence="12">SpSt-488</strain>
    </source>
</reference>
<evidence type="ECO:0000256" key="6">
    <source>
        <dbReference type="ARBA" id="ARBA00022801"/>
    </source>
</evidence>
<keyword evidence="7" id="KW-0862">Zinc</keyword>
<dbReference type="InterPro" id="IPR045834">
    <property type="entry name" value="Csd3_N2"/>
</dbReference>
<dbReference type="PANTHER" id="PTHR21666">
    <property type="entry name" value="PEPTIDASE-RELATED"/>
    <property type="match status" value="1"/>
</dbReference>